<dbReference type="InterPro" id="IPR035980">
    <property type="entry name" value="Ribosomal_bS6_sf"/>
</dbReference>
<evidence type="ECO:0000256" key="3">
    <source>
        <dbReference type="ARBA" id="ARBA00022884"/>
    </source>
</evidence>
<dbReference type="InterPro" id="IPR020814">
    <property type="entry name" value="Ribosomal_S6_plastid/chlpt"/>
</dbReference>
<comment type="function">
    <text evidence="6 8">Binds together with bS18 to 16S ribosomal RNA.</text>
</comment>
<dbReference type="Pfam" id="PF01250">
    <property type="entry name" value="Ribosomal_S6"/>
    <property type="match status" value="1"/>
</dbReference>
<evidence type="ECO:0000256" key="8">
    <source>
        <dbReference type="HAMAP-Rule" id="MF_00360"/>
    </source>
</evidence>
<dbReference type="InterPro" id="IPR014717">
    <property type="entry name" value="Transl_elong_EF1B/ribsomal_bS6"/>
</dbReference>
<keyword evidence="5 8" id="KW-0687">Ribonucleoprotein</keyword>
<dbReference type="GO" id="GO:1990904">
    <property type="term" value="C:ribonucleoprotein complex"/>
    <property type="evidence" value="ECO:0007669"/>
    <property type="project" value="UniProtKB-KW"/>
</dbReference>
<reference evidence="11" key="1">
    <citation type="submission" date="2017-11" db="EMBL/GenBank/DDBJ databases">
        <title>Complete Genome Sequence of Kyrpidia sp. Strain EA-1, a thermophilic, hydrogen-oxidizing Bacterium, isolated from the Azores.</title>
        <authorList>
            <person name="Reiner J.E."/>
            <person name="Lapp C.J."/>
            <person name="Bunk B."/>
            <person name="Gescher J."/>
        </authorList>
    </citation>
    <scope>NUCLEOTIDE SEQUENCE [LARGE SCALE GENOMIC DNA]</scope>
    <source>
        <strain evidence="11">EA-1</strain>
    </source>
</reference>
<evidence type="ECO:0000313" key="12">
    <source>
        <dbReference type="Proteomes" id="UP000502196"/>
    </source>
</evidence>
<accession>A0A2K8NAD9</accession>
<dbReference type="CDD" id="cd00473">
    <property type="entry name" value="bS6"/>
    <property type="match status" value="1"/>
</dbReference>
<dbReference type="RefSeq" id="WP_100669048.1">
    <property type="nucleotide sequence ID" value="NZ_CP024955.1"/>
</dbReference>
<gene>
    <name evidence="8 10" type="primary">rpsF</name>
    <name evidence="10" type="ORF">COOX1_3594</name>
    <name evidence="9" type="ORF">CVV65_16375</name>
</gene>
<sequence length="95" mass="11191">MRNYETLYILRPDLEEEVTADQVKRLAEVVTAAGGELQEVNTWGKRRMAYEIEGHREGYYVLMKFASDTEVPKELERVLRISEPVLRYIVVREDE</sequence>
<evidence type="ECO:0000256" key="4">
    <source>
        <dbReference type="ARBA" id="ARBA00022980"/>
    </source>
</evidence>
<dbReference type="InterPro" id="IPR000529">
    <property type="entry name" value="Ribosomal_bS6"/>
</dbReference>
<dbReference type="PANTHER" id="PTHR21011:SF1">
    <property type="entry name" value="SMALL RIBOSOMAL SUBUNIT PROTEIN BS6M"/>
    <property type="match status" value="1"/>
</dbReference>
<protein>
    <recommendedName>
        <fullName evidence="7 8">Small ribosomal subunit protein bS6</fullName>
    </recommendedName>
</protein>
<dbReference type="PANTHER" id="PTHR21011">
    <property type="entry name" value="MITOCHONDRIAL 28S RIBOSOMAL PROTEIN S6"/>
    <property type="match status" value="1"/>
</dbReference>
<dbReference type="GO" id="GO:0006412">
    <property type="term" value="P:translation"/>
    <property type="evidence" value="ECO:0007669"/>
    <property type="project" value="UniProtKB-UniRule"/>
</dbReference>
<reference evidence="9" key="2">
    <citation type="journal article" date="2018" name="Genome Announc.">
        <title>Complete Genome Sequence of Kyrpidia sp. Strain EA-1, a Thermophilic Knallgas Bacterium, Isolated from the Azores.</title>
        <authorList>
            <person name="Reiner J.E."/>
            <person name="Lapp C.J."/>
            <person name="Bunk B."/>
            <person name="Sproer C."/>
            <person name="Overmann J."/>
            <person name="Gescher J."/>
        </authorList>
    </citation>
    <scope>NUCLEOTIDE SEQUENCE</scope>
    <source>
        <strain evidence="9">EA-1</strain>
    </source>
</reference>
<dbReference type="OrthoDB" id="9812702at2"/>
<reference evidence="10 12" key="3">
    <citation type="submission" date="2020-04" db="EMBL/GenBank/DDBJ databases">
        <authorList>
            <person name="Hogendoorn C."/>
        </authorList>
    </citation>
    <scope>NUCLEOTIDE SEQUENCE [LARGE SCALE GENOMIC DNA]</scope>
    <source>
        <strain evidence="10">COOX1</strain>
    </source>
</reference>
<comment type="similarity">
    <text evidence="1 8">Belongs to the bacterial ribosomal protein bS6 family.</text>
</comment>
<evidence type="ECO:0000256" key="5">
    <source>
        <dbReference type="ARBA" id="ARBA00023274"/>
    </source>
</evidence>
<proteinExistence type="inferred from homology"/>
<evidence type="ECO:0000256" key="6">
    <source>
        <dbReference type="ARBA" id="ARBA00035104"/>
    </source>
</evidence>
<dbReference type="FunFam" id="3.30.70.60:FF:000002">
    <property type="entry name" value="30S ribosomal protein S6"/>
    <property type="match status" value="1"/>
</dbReference>
<dbReference type="Proteomes" id="UP000231932">
    <property type="component" value="Chromosome"/>
</dbReference>
<dbReference type="NCBIfam" id="TIGR00166">
    <property type="entry name" value="S6"/>
    <property type="match status" value="1"/>
</dbReference>
<keyword evidence="4 8" id="KW-0689">Ribosomal protein</keyword>
<dbReference type="Gene3D" id="3.30.70.60">
    <property type="match status" value="1"/>
</dbReference>
<dbReference type="Proteomes" id="UP000502196">
    <property type="component" value="Chromosome"/>
</dbReference>
<dbReference type="GO" id="GO:0003735">
    <property type="term" value="F:structural constituent of ribosome"/>
    <property type="evidence" value="ECO:0007669"/>
    <property type="project" value="InterPro"/>
</dbReference>
<evidence type="ECO:0000313" key="11">
    <source>
        <dbReference type="Proteomes" id="UP000231932"/>
    </source>
</evidence>
<organism evidence="9 11">
    <name type="scientific">Kyrpidia spormannii</name>
    <dbReference type="NCBI Taxonomy" id="2055160"/>
    <lineage>
        <taxon>Bacteria</taxon>
        <taxon>Bacillati</taxon>
        <taxon>Bacillota</taxon>
        <taxon>Bacilli</taxon>
        <taxon>Bacillales</taxon>
        <taxon>Alicyclobacillaceae</taxon>
        <taxon>Kyrpidia</taxon>
    </lineage>
</organism>
<dbReference type="AlphaFoldDB" id="A0A2K8NAD9"/>
<evidence type="ECO:0000313" key="9">
    <source>
        <dbReference type="EMBL" id="ATY86306.1"/>
    </source>
</evidence>
<dbReference type="GO" id="GO:0005737">
    <property type="term" value="C:cytoplasm"/>
    <property type="evidence" value="ECO:0007669"/>
    <property type="project" value="UniProtKB-ARBA"/>
</dbReference>
<keyword evidence="3 8" id="KW-0694">RNA-binding</keyword>
<dbReference type="HAMAP" id="MF_00360">
    <property type="entry name" value="Ribosomal_bS6"/>
    <property type="match status" value="1"/>
</dbReference>
<keyword evidence="2 8" id="KW-0699">rRNA-binding</keyword>
<evidence type="ECO:0000256" key="1">
    <source>
        <dbReference type="ARBA" id="ARBA00009512"/>
    </source>
</evidence>
<evidence type="ECO:0000256" key="2">
    <source>
        <dbReference type="ARBA" id="ARBA00022730"/>
    </source>
</evidence>
<evidence type="ECO:0000256" key="7">
    <source>
        <dbReference type="ARBA" id="ARBA00035294"/>
    </source>
</evidence>
<keyword evidence="11" id="KW-1185">Reference proteome</keyword>
<evidence type="ECO:0000313" key="10">
    <source>
        <dbReference type="EMBL" id="CAB3396348.1"/>
    </source>
</evidence>
<dbReference type="GO" id="GO:0070181">
    <property type="term" value="F:small ribosomal subunit rRNA binding"/>
    <property type="evidence" value="ECO:0007669"/>
    <property type="project" value="TreeGrafter"/>
</dbReference>
<name>A0A2K8NAD9_9BACL</name>
<dbReference type="EMBL" id="LR792683">
    <property type="protein sequence ID" value="CAB3396348.1"/>
    <property type="molecule type" value="Genomic_DNA"/>
</dbReference>
<dbReference type="KEGG" id="kyr:CVV65_16375"/>
<dbReference type="GO" id="GO:0005840">
    <property type="term" value="C:ribosome"/>
    <property type="evidence" value="ECO:0007669"/>
    <property type="project" value="UniProtKB-KW"/>
</dbReference>
<dbReference type="SUPFAM" id="SSF54995">
    <property type="entry name" value="Ribosomal protein S6"/>
    <property type="match status" value="1"/>
</dbReference>
<dbReference type="EMBL" id="CP024955">
    <property type="protein sequence ID" value="ATY86306.1"/>
    <property type="molecule type" value="Genomic_DNA"/>
</dbReference>